<dbReference type="PROSITE" id="PS50835">
    <property type="entry name" value="IG_LIKE"/>
    <property type="match status" value="1"/>
</dbReference>
<organism evidence="4 5">
    <name type="scientific">Salmo trutta</name>
    <name type="common">Brown trout</name>
    <dbReference type="NCBI Taxonomy" id="8032"/>
    <lineage>
        <taxon>Eukaryota</taxon>
        <taxon>Metazoa</taxon>
        <taxon>Chordata</taxon>
        <taxon>Craniata</taxon>
        <taxon>Vertebrata</taxon>
        <taxon>Euteleostomi</taxon>
        <taxon>Actinopterygii</taxon>
        <taxon>Neopterygii</taxon>
        <taxon>Teleostei</taxon>
        <taxon>Protacanthopterygii</taxon>
        <taxon>Salmoniformes</taxon>
        <taxon>Salmonidae</taxon>
        <taxon>Salmoninae</taxon>
        <taxon>Salmo</taxon>
    </lineage>
</organism>
<feature type="compositionally biased region" description="Low complexity" evidence="2">
    <location>
        <begin position="1393"/>
        <end position="1403"/>
    </location>
</feature>
<name>A0A674CZ13_SALTR</name>
<evidence type="ECO:0000313" key="5">
    <source>
        <dbReference type="Proteomes" id="UP000472277"/>
    </source>
</evidence>
<feature type="region of interest" description="Disordered" evidence="2">
    <location>
        <begin position="1336"/>
        <end position="1355"/>
    </location>
</feature>
<evidence type="ECO:0000259" key="3">
    <source>
        <dbReference type="PROSITE" id="PS50835"/>
    </source>
</evidence>
<sequence length="1616" mass="183554">MSNKGDTGGQPAATTTISTIAVQAGDSQIIVAVLKCGELVKLQLTEANPNLLEIGSNQDETKKLLDEHQQLLIKLKKHEAGVWALLEEADRMAEEKKENEGEVYEAMANSLSDAWRTLILMLEKRRSLLHLASEFFDRALEFAIRIDEAEEFQSREQELADAECLKELLLKHSVMKRGLLDKSMLVLNKSRDLLDFLREFQTEEALQRSEALQGAHSSCGRVESLMEILQDRRRQVDQHMKQQLLDLEVILSIYQWDRQEQEVTHWFKSNADLYFERDHLGSTLTENEELLQEYKKFEEKAKDWSELVEKLLAQASELLAGEAEGQAEAETGHVSERSLALRALHEHFWNLMMGRLAHLQESNAFFSSANKAFGVLGTVESQLKGLKSQTLRLPKLAKKHEELLRSIKESATDPLQRGQLILQKVDPQSTQVEGVKRMLGYVRERVDTLSRECHAHRALAAKRQQLVSTCEDLIDKISVWLKSSNCVLSRNTEPGSLLSQSEDMLNKHLELSSQTQETASEAEAMAEQITELKTLECPEATEFSNKASLLVEELKTVTRNITSRIDNIRPYVGFLRIAEEVEEQMQSLHESYNWKPEEEENKESSVTSKEIADAKWQSMLERFLAMQDLGNNYINSSNMVSEDLNLNVRVAIGVVEKTMEELNKKKMDLSDLWTSWQLHVSQVKSIKKQWKKYKEQLKKQLNAEVEYMVKTSELLALKGIPIKEKSEKVTEMLHLHQRVKDNIKEYESVLKMAVKFHQLYEELDKLLTSEPVTGFSETSQAKIQLIQHQDRQSHIRHLYNLAISLGGDISNTVQQSHASGFTVWRLQERLERLERGCVNWSAEANRCEESLTSNLHYCVFKEEITELRESFKDLKKKFNNLKFNYMKRNDKSRNLKAVKNQIQQIEMYNEKLQVLKKRMQAFTVKVTSNTEKHLKGSSPREIEDAVNELQRQLGDFDKTVEEYRGNLDMSVKLQQAMEEYQFWCDEASATIVRVGKYSSQCKTREAVSILYKQFEKFVWPTVPQQEERISQITELAVRLHGAEEGKKYMEKTLTRHNEIVESIKELCNGLMDLEAKLQTEALKEEPEIKKMDNVIQEENKQEQKSNQETGKAEMYPQESLDVSELKETGHTPELTMGGNGKEVPIKTLQNTRSKKPHIRKTRSQDLPDKLHPEHQNKVLSESRYHTQKAYSEMSRVETIISRSTLESKEQLSTSVCCTHTFNLSCSPLERDRKVHVLQQAGIKSLVTSPTVPPPPAFTSASSFSDIQREFQKKERLGPAQRNFPGFHTSNTDQIGLLTGEPFSQDVSPMLPPTGGLTEGNLQRHNLMTEESLSNDEYECTSPDDISLPPLSETPESNIVLSENDMDLDGVCLSSQSHTIHINQYSHQLHSTRNNENNNSQSQQRIREQTERCHSPTVGLNTKFREESSSFVHSTLTVPAPSLVSNTLSSILKSKGIPNLPKPNLPNLAPVGPLGLNECHQTMYSVHESSVTETQECVHDPSSVMVRGAAAPSAFPAAATTRSLNTHATPSPLTTTAVTPTDQGQDPDLCNPTDIREDIRLPGTSRSVGITLAGQGPPHFSKLLSSPTVMEGLPVTLEVEVTGFPEPTLTWWVAHRH</sequence>
<evidence type="ECO:0000313" key="4">
    <source>
        <dbReference type="Ensembl" id="ENSSTUP00000088649.1"/>
    </source>
</evidence>
<keyword evidence="5" id="KW-1185">Reference proteome</keyword>
<dbReference type="InterPro" id="IPR013783">
    <property type="entry name" value="Ig-like_fold"/>
</dbReference>
<feature type="region of interest" description="Disordered" evidence="2">
    <location>
        <begin position="1389"/>
        <end position="1410"/>
    </location>
</feature>
<dbReference type="Pfam" id="PF25101">
    <property type="entry name" value="Spectrin_7"/>
    <property type="match status" value="1"/>
</dbReference>
<dbReference type="InterPro" id="IPR058157">
    <property type="entry name" value="Spectrin_met"/>
</dbReference>
<dbReference type="InterPro" id="IPR018159">
    <property type="entry name" value="Spectrin/alpha-actinin"/>
</dbReference>
<evidence type="ECO:0000256" key="1">
    <source>
        <dbReference type="SAM" id="Coils"/>
    </source>
</evidence>
<dbReference type="Ensembl" id="ENSSTUT00000094318.1">
    <property type="protein sequence ID" value="ENSSTUP00000088649.1"/>
    <property type="gene ID" value="ENSSTUG00000038955.1"/>
</dbReference>
<dbReference type="InterPro" id="IPR050876">
    <property type="entry name" value="IgLON_domain"/>
</dbReference>
<dbReference type="PANTHER" id="PTHR42757">
    <property type="entry name" value="IGLON FAMILY OF IMMUNOGLOBULIN SUPERFAMILY-RELATED"/>
    <property type="match status" value="1"/>
</dbReference>
<dbReference type="SMART" id="SM00150">
    <property type="entry name" value="SPEC"/>
    <property type="match status" value="3"/>
</dbReference>
<dbReference type="Gene3D" id="2.60.40.10">
    <property type="entry name" value="Immunoglobulins"/>
    <property type="match status" value="1"/>
</dbReference>
<feature type="coiled-coil region" evidence="1">
    <location>
        <begin position="280"/>
        <end position="314"/>
    </location>
</feature>
<keyword evidence="1" id="KW-0175">Coiled coil</keyword>
<dbReference type="Proteomes" id="UP000472277">
    <property type="component" value="Chromosome 24"/>
</dbReference>
<reference evidence="4" key="2">
    <citation type="submission" date="2025-09" db="UniProtKB">
        <authorList>
            <consortium name="Ensembl"/>
        </authorList>
    </citation>
    <scope>IDENTIFICATION</scope>
</reference>
<feature type="compositionally biased region" description="Polar residues" evidence="2">
    <location>
        <begin position="1520"/>
        <end position="1543"/>
    </location>
</feature>
<dbReference type="Gene3D" id="1.20.58.60">
    <property type="match status" value="4"/>
</dbReference>
<feature type="compositionally biased region" description="Basic and acidic residues" evidence="2">
    <location>
        <begin position="1162"/>
        <end position="1184"/>
    </location>
</feature>
<dbReference type="SUPFAM" id="SSF46966">
    <property type="entry name" value="Spectrin repeat"/>
    <property type="match status" value="3"/>
</dbReference>
<proteinExistence type="predicted"/>
<dbReference type="InterPro" id="IPR036179">
    <property type="entry name" value="Ig-like_dom_sf"/>
</dbReference>
<dbReference type="SUPFAM" id="SSF48726">
    <property type="entry name" value="Immunoglobulin"/>
    <property type="match status" value="1"/>
</dbReference>
<feature type="domain" description="Ig-like" evidence="3">
    <location>
        <begin position="1577"/>
        <end position="1616"/>
    </location>
</feature>
<evidence type="ECO:0000256" key="2">
    <source>
        <dbReference type="SAM" id="MobiDB-lite"/>
    </source>
</evidence>
<feature type="compositionally biased region" description="Basic and acidic residues" evidence="2">
    <location>
        <begin position="1092"/>
        <end position="1105"/>
    </location>
</feature>
<feature type="region of interest" description="Disordered" evidence="2">
    <location>
        <begin position="1520"/>
        <end position="1556"/>
    </location>
</feature>
<dbReference type="InterPro" id="IPR007110">
    <property type="entry name" value="Ig-like_dom"/>
</dbReference>
<feature type="compositionally biased region" description="Basic residues" evidence="2">
    <location>
        <begin position="1152"/>
        <end position="1161"/>
    </location>
</feature>
<reference evidence="4" key="1">
    <citation type="submission" date="2025-08" db="UniProtKB">
        <authorList>
            <consortium name="Ensembl"/>
        </authorList>
    </citation>
    <scope>IDENTIFICATION</scope>
</reference>
<gene>
    <name evidence="4" type="primary">LOC115160996</name>
</gene>
<dbReference type="PANTHER" id="PTHR42757:SF44">
    <property type="entry name" value="COILED-COIL DOMAIN-CONTAINING PROTEIN 141"/>
    <property type="match status" value="1"/>
</dbReference>
<protein>
    <submittedName>
        <fullName evidence="4">Coiled-coil domain-containing protein 141-like</fullName>
    </submittedName>
</protein>
<feature type="region of interest" description="Disordered" evidence="2">
    <location>
        <begin position="1092"/>
        <end position="1186"/>
    </location>
</feature>
<feature type="coiled-coil region" evidence="1">
    <location>
        <begin position="864"/>
        <end position="966"/>
    </location>
</feature>
<accession>A0A674CZ13</accession>
<dbReference type="GeneTree" id="ENSGT00940000164697"/>